<dbReference type="EnsemblMetazoa" id="tetur16g00500.1">
    <property type="protein sequence ID" value="tetur16g00500.1"/>
    <property type="gene ID" value="tetur16g00500"/>
</dbReference>
<feature type="region of interest" description="Disordered" evidence="1">
    <location>
        <begin position="152"/>
        <end position="191"/>
    </location>
</feature>
<evidence type="ECO:0000256" key="1">
    <source>
        <dbReference type="SAM" id="MobiDB-lite"/>
    </source>
</evidence>
<feature type="region of interest" description="Disordered" evidence="1">
    <location>
        <begin position="92"/>
        <end position="140"/>
    </location>
</feature>
<protein>
    <submittedName>
        <fullName evidence="2">Uncharacterized protein</fullName>
    </submittedName>
</protein>
<reference evidence="3" key="1">
    <citation type="submission" date="2011-08" db="EMBL/GenBank/DDBJ databases">
        <authorList>
            <person name="Rombauts S."/>
        </authorList>
    </citation>
    <scope>NUCLEOTIDE SEQUENCE</scope>
    <source>
        <strain evidence="3">London</strain>
    </source>
</reference>
<sequence length="220" mass="25256">MTMINIHTVEMACRTKDTTDLPTKTVSLEACSASESTAAYFWNPLECLTSKERDQKIRDQHSQWTTQQLTMDNLVPILLYIRNFREYRHRDCRDGSPRFVGRESSRRRARNRSSVSTSSPSSSSFSSTATGNNSVGRSPSFRYKMQQVGEEIKELEKETSPEIERSSRVDIKSPSVNHIDSTSSDHQLEDQDYDDYSKLTSLEDEELTENFQVTVYIKSL</sequence>
<proteinExistence type="predicted"/>
<accession>T1KNC7</accession>
<dbReference type="AlphaFoldDB" id="T1KNC7"/>
<dbReference type="HOGENOM" id="CLU_1257522_0_0_1"/>
<dbReference type="EMBL" id="CAEY01000275">
    <property type="status" value="NOT_ANNOTATED_CDS"/>
    <property type="molecule type" value="Genomic_DNA"/>
</dbReference>
<feature type="compositionally biased region" description="Polar residues" evidence="1">
    <location>
        <begin position="174"/>
        <end position="185"/>
    </location>
</feature>
<feature type="compositionally biased region" description="Basic and acidic residues" evidence="1">
    <location>
        <begin position="152"/>
        <end position="171"/>
    </location>
</feature>
<name>T1KNC7_TETUR</name>
<keyword evidence="3" id="KW-1185">Reference proteome</keyword>
<feature type="compositionally biased region" description="Low complexity" evidence="1">
    <location>
        <begin position="112"/>
        <end position="134"/>
    </location>
</feature>
<organism evidence="2 3">
    <name type="scientific">Tetranychus urticae</name>
    <name type="common">Two-spotted spider mite</name>
    <dbReference type="NCBI Taxonomy" id="32264"/>
    <lineage>
        <taxon>Eukaryota</taxon>
        <taxon>Metazoa</taxon>
        <taxon>Ecdysozoa</taxon>
        <taxon>Arthropoda</taxon>
        <taxon>Chelicerata</taxon>
        <taxon>Arachnida</taxon>
        <taxon>Acari</taxon>
        <taxon>Acariformes</taxon>
        <taxon>Trombidiformes</taxon>
        <taxon>Prostigmata</taxon>
        <taxon>Eleutherengona</taxon>
        <taxon>Raphignathae</taxon>
        <taxon>Tetranychoidea</taxon>
        <taxon>Tetranychidae</taxon>
        <taxon>Tetranychus</taxon>
    </lineage>
</organism>
<feature type="compositionally biased region" description="Basic and acidic residues" evidence="1">
    <location>
        <begin position="92"/>
        <end position="106"/>
    </location>
</feature>
<evidence type="ECO:0000313" key="3">
    <source>
        <dbReference type="Proteomes" id="UP000015104"/>
    </source>
</evidence>
<dbReference type="Proteomes" id="UP000015104">
    <property type="component" value="Unassembled WGS sequence"/>
</dbReference>
<reference evidence="2" key="2">
    <citation type="submission" date="2015-06" db="UniProtKB">
        <authorList>
            <consortium name="EnsemblMetazoa"/>
        </authorList>
    </citation>
    <scope>IDENTIFICATION</scope>
</reference>
<evidence type="ECO:0000313" key="2">
    <source>
        <dbReference type="EnsemblMetazoa" id="tetur16g00500.1"/>
    </source>
</evidence>